<keyword evidence="2 8" id="KW-0813">Transport</keyword>
<dbReference type="STRING" id="745411.B3C1_16912"/>
<keyword evidence="10" id="KW-0732">Signal</keyword>
<evidence type="ECO:0000259" key="12">
    <source>
        <dbReference type="Pfam" id="PF07715"/>
    </source>
</evidence>
<evidence type="ECO:0000256" key="7">
    <source>
        <dbReference type="ARBA" id="ARBA00023237"/>
    </source>
</evidence>
<evidence type="ECO:0000256" key="6">
    <source>
        <dbReference type="ARBA" id="ARBA00023136"/>
    </source>
</evidence>
<feature type="signal peptide" evidence="10">
    <location>
        <begin position="1"/>
        <end position="23"/>
    </location>
</feature>
<feature type="domain" description="TonB-dependent receptor-like beta-barrel" evidence="11">
    <location>
        <begin position="437"/>
        <end position="903"/>
    </location>
</feature>
<dbReference type="PANTHER" id="PTHR40980">
    <property type="entry name" value="PLUG DOMAIN-CONTAINING PROTEIN"/>
    <property type="match status" value="1"/>
</dbReference>
<dbReference type="Gene3D" id="2.170.130.10">
    <property type="entry name" value="TonB-dependent receptor, plug domain"/>
    <property type="match status" value="1"/>
</dbReference>
<dbReference type="RefSeq" id="WP_008486322.1">
    <property type="nucleotide sequence ID" value="NZ_AMRI01000030.1"/>
</dbReference>
<name>K2J115_9GAMM</name>
<evidence type="ECO:0000256" key="2">
    <source>
        <dbReference type="ARBA" id="ARBA00022448"/>
    </source>
</evidence>
<comment type="caution">
    <text evidence="13">The sequence shown here is derived from an EMBL/GenBank/DDBJ whole genome shotgun (WGS) entry which is preliminary data.</text>
</comment>
<gene>
    <name evidence="13" type="ORF">B3C1_16912</name>
</gene>
<comment type="similarity">
    <text evidence="8 9">Belongs to the TonB-dependent receptor family.</text>
</comment>
<feature type="domain" description="TonB-dependent receptor plug" evidence="12">
    <location>
        <begin position="70"/>
        <end position="159"/>
    </location>
</feature>
<dbReference type="eggNOG" id="COG1629">
    <property type="taxonomic scope" value="Bacteria"/>
</dbReference>
<keyword evidence="3 8" id="KW-1134">Transmembrane beta strand</keyword>
<dbReference type="InterPro" id="IPR036942">
    <property type="entry name" value="Beta-barrel_TonB_sf"/>
</dbReference>
<dbReference type="InterPro" id="IPR012910">
    <property type="entry name" value="Plug_dom"/>
</dbReference>
<organism evidence="13 14">
    <name type="scientific">Gallaecimonas xiamenensis 3-C-1</name>
    <dbReference type="NCBI Taxonomy" id="745411"/>
    <lineage>
        <taxon>Bacteria</taxon>
        <taxon>Pseudomonadati</taxon>
        <taxon>Pseudomonadota</taxon>
        <taxon>Gammaproteobacteria</taxon>
        <taxon>Enterobacterales</taxon>
        <taxon>Gallaecimonadaceae</taxon>
        <taxon>Gallaecimonas</taxon>
    </lineage>
</organism>
<keyword evidence="4 8" id="KW-0812">Transmembrane</keyword>
<dbReference type="InterPro" id="IPR039426">
    <property type="entry name" value="TonB-dep_rcpt-like"/>
</dbReference>
<dbReference type="PROSITE" id="PS52016">
    <property type="entry name" value="TONB_DEPENDENT_REC_3"/>
    <property type="match status" value="1"/>
</dbReference>
<evidence type="ECO:0000259" key="11">
    <source>
        <dbReference type="Pfam" id="PF00593"/>
    </source>
</evidence>
<dbReference type="InterPro" id="IPR037066">
    <property type="entry name" value="Plug_dom_sf"/>
</dbReference>
<sequence>MFRKSLLSASIALVLASTGSALAQDNEQDLARQALPADTSTDSAATTDDVEVIEVTGIRGSLNKAMNIKQQSVQVVDSIVAEDIGKFPDNNLVEALQRVTGVQVTDRASGEASTITIRGLTDVTTTVNGRRIFTSTGRAVAVQDIPAALLESVDVFKTRGAHQLASGLAGQIDIHTQRPFNFEGGKFVLAARGIYADQTDKTDPQISALVSNRWDTAIGEVGALANVAYTRTHYRDQNLTAGALVPFRADNLERIFEGWPQGLENGLPNAPGSTFDLVDTNGNVTEADVPYVLSRDAIFQNDLNGERERPAFNLSLQWAPNDSSEYLFEAFYNGFRNKSFNSMLFSYVDWWGDLADVPPPTFYEGTNVIKSRVVGSPAVWSSGDYSESKTDSYVFALGGKWDLTDALRLKSELVYQTSEYKTDFVALRADAVGIPNVRVDFNADDGLPAWGFVADDYSTPVDLAAVQWNMGQYFDNGGKDKGDSLAFTLDGEYFLSSGFISRISAGLRYEDRGGESHTRGADAVLLSAQSLDSDLVYHNPYFFDGEANVPTSWVVANGYGLMGSRDHYRELYNIPGEKLVMKQTFDISEKSWDAYLEADFDSELFGRRFDGQFGVRYTTADTDMTFYNYPEVDPTIFDLGGTSNSSDKLLPSIIARYHLTDNLMARLAYTETLRRPDFGQLNPFITYNKDLTGNKRGTATGGNPALKPVESKNFDLSLEWYFGEGNALYGTYFKREIDGFAYDSRQLVSYRQPGESETLDYILSLPANTSNGTLEGVELGTVYFPEGLPSLLDGLGIQASATFLDSSQDIPEYNSETGELMGYTSRSMFGVSDSSYSAVLIYDHGPVDMRLSYVWREDWLNNYEAPTFANPRGVYRRPEQSLDFQLSYDLSDQLMLTFDATNLTKEIYQSYYQDEDLYNFSNSLYSRTFALGVRYSF</sequence>
<evidence type="ECO:0000313" key="13">
    <source>
        <dbReference type="EMBL" id="EKE68512.1"/>
    </source>
</evidence>
<dbReference type="AlphaFoldDB" id="K2J115"/>
<dbReference type="OrthoDB" id="8727862at2"/>
<feature type="chain" id="PRO_5003859007" evidence="10">
    <location>
        <begin position="24"/>
        <end position="937"/>
    </location>
</feature>
<dbReference type="EMBL" id="AMRI01000030">
    <property type="protein sequence ID" value="EKE68512.1"/>
    <property type="molecule type" value="Genomic_DNA"/>
</dbReference>
<dbReference type="Pfam" id="PF07715">
    <property type="entry name" value="Plug"/>
    <property type="match status" value="1"/>
</dbReference>
<evidence type="ECO:0000256" key="1">
    <source>
        <dbReference type="ARBA" id="ARBA00004571"/>
    </source>
</evidence>
<dbReference type="PANTHER" id="PTHR40980:SF3">
    <property type="entry name" value="TONB-DEPENDENT RECEPTOR-LIKE BETA-BARREL DOMAIN-CONTAINING PROTEIN"/>
    <property type="match status" value="1"/>
</dbReference>
<dbReference type="InterPro" id="IPR000531">
    <property type="entry name" value="Beta-barrel_TonB"/>
</dbReference>
<evidence type="ECO:0000256" key="8">
    <source>
        <dbReference type="PROSITE-ProRule" id="PRU01360"/>
    </source>
</evidence>
<dbReference type="SUPFAM" id="SSF56935">
    <property type="entry name" value="Porins"/>
    <property type="match status" value="1"/>
</dbReference>
<evidence type="ECO:0000256" key="10">
    <source>
        <dbReference type="SAM" id="SignalP"/>
    </source>
</evidence>
<keyword evidence="7 8" id="KW-0998">Cell outer membrane</keyword>
<dbReference type="Pfam" id="PF00593">
    <property type="entry name" value="TonB_dep_Rec_b-barrel"/>
    <property type="match status" value="1"/>
</dbReference>
<reference evidence="13 14" key="1">
    <citation type="journal article" date="2012" name="J. Bacteriol.">
        <title>Genome Sequence of Gallaecimonas xiamenensis Type Strain 3-C-1.</title>
        <authorList>
            <person name="Lai Q."/>
            <person name="Wang L."/>
            <person name="Wang W."/>
            <person name="Shao Z."/>
        </authorList>
    </citation>
    <scope>NUCLEOTIDE SEQUENCE [LARGE SCALE GENOMIC DNA]</scope>
    <source>
        <strain evidence="13 14">3-C-1</strain>
    </source>
</reference>
<keyword evidence="14" id="KW-1185">Reference proteome</keyword>
<dbReference type="PATRIC" id="fig|745411.4.peg.3329"/>
<dbReference type="NCBIfam" id="TIGR01782">
    <property type="entry name" value="TonB-Xanth-Caul"/>
    <property type="match status" value="1"/>
</dbReference>
<evidence type="ECO:0000256" key="9">
    <source>
        <dbReference type="RuleBase" id="RU003357"/>
    </source>
</evidence>
<dbReference type="eggNOG" id="COG4771">
    <property type="taxonomic scope" value="Bacteria"/>
</dbReference>
<keyword evidence="6 8" id="KW-0472">Membrane</keyword>
<keyword evidence="13" id="KW-0675">Receptor</keyword>
<comment type="subcellular location">
    <subcellularLocation>
        <location evidence="1 8">Cell outer membrane</location>
        <topology evidence="1 8">Multi-pass membrane protein</topology>
    </subcellularLocation>
</comment>
<dbReference type="GO" id="GO:0009279">
    <property type="term" value="C:cell outer membrane"/>
    <property type="evidence" value="ECO:0007669"/>
    <property type="project" value="UniProtKB-SubCell"/>
</dbReference>
<keyword evidence="5 9" id="KW-0798">TonB box</keyword>
<accession>K2J115</accession>
<dbReference type="Gene3D" id="2.40.170.20">
    <property type="entry name" value="TonB-dependent receptor, beta-barrel domain"/>
    <property type="match status" value="1"/>
</dbReference>
<dbReference type="Proteomes" id="UP000006755">
    <property type="component" value="Unassembled WGS sequence"/>
</dbReference>
<protein>
    <submittedName>
        <fullName evidence="13">Arabinose-regulated TonB-dependent receptor</fullName>
    </submittedName>
</protein>
<evidence type="ECO:0000313" key="14">
    <source>
        <dbReference type="Proteomes" id="UP000006755"/>
    </source>
</evidence>
<proteinExistence type="inferred from homology"/>
<dbReference type="InterPro" id="IPR010104">
    <property type="entry name" value="TonB_rcpt_bac"/>
</dbReference>
<evidence type="ECO:0000256" key="3">
    <source>
        <dbReference type="ARBA" id="ARBA00022452"/>
    </source>
</evidence>
<evidence type="ECO:0000256" key="5">
    <source>
        <dbReference type="ARBA" id="ARBA00023077"/>
    </source>
</evidence>
<evidence type="ECO:0000256" key="4">
    <source>
        <dbReference type="ARBA" id="ARBA00022692"/>
    </source>
</evidence>